<organism evidence="1 2">
    <name type="scientific">Bacillus songklensis</name>
    <dbReference type="NCBI Taxonomy" id="1069116"/>
    <lineage>
        <taxon>Bacteria</taxon>
        <taxon>Bacillati</taxon>
        <taxon>Bacillota</taxon>
        <taxon>Bacilli</taxon>
        <taxon>Bacillales</taxon>
        <taxon>Bacillaceae</taxon>
        <taxon>Bacillus</taxon>
    </lineage>
</organism>
<comment type="caution">
    <text evidence="1">The sequence shown here is derived from an EMBL/GenBank/DDBJ whole genome shotgun (WGS) entry which is preliminary data.</text>
</comment>
<name>A0ABV8B778_9BACI</name>
<dbReference type="EMBL" id="JBHRZT010000068">
    <property type="protein sequence ID" value="MFC3885211.1"/>
    <property type="molecule type" value="Genomic_DNA"/>
</dbReference>
<keyword evidence="2" id="KW-1185">Reference proteome</keyword>
<dbReference type="Proteomes" id="UP001595752">
    <property type="component" value="Unassembled WGS sequence"/>
</dbReference>
<reference evidence="2" key="1">
    <citation type="journal article" date="2019" name="Int. J. Syst. Evol. Microbiol.">
        <title>The Global Catalogue of Microorganisms (GCM) 10K type strain sequencing project: providing services to taxonomists for standard genome sequencing and annotation.</title>
        <authorList>
            <consortium name="The Broad Institute Genomics Platform"/>
            <consortium name="The Broad Institute Genome Sequencing Center for Infectious Disease"/>
            <person name="Wu L."/>
            <person name="Ma J."/>
        </authorList>
    </citation>
    <scope>NUCLEOTIDE SEQUENCE [LARGE SCALE GENOMIC DNA]</scope>
    <source>
        <strain evidence="2">CCUG 61889</strain>
    </source>
</reference>
<protein>
    <submittedName>
        <fullName evidence="1">Uncharacterized protein</fullName>
    </submittedName>
</protein>
<evidence type="ECO:0000313" key="2">
    <source>
        <dbReference type="Proteomes" id="UP001595752"/>
    </source>
</evidence>
<accession>A0ABV8B778</accession>
<sequence length="61" mass="7026">MAWDDAPHTFPDRSDWFLDTGICKEWFTLPVLAKSDITSDYFNALQSLFMIKDGLLPFLPS</sequence>
<gene>
    <name evidence="1" type="ORF">ACFOU2_17730</name>
</gene>
<evidence type="ECO:0000313" key="1">
    <source>
        <dbReference type="EMBL" id="MFC3885211.1"/>
    </source>
</evidence>
<proteinExistence type="predicted"/>